<comment type="caution">
    <text evidence="1">The sequence shown here is derived from an EMBL/GenBank/DDBJ whole genome shotgun (WGS) entry which is preliminary data.</text>
</comment>
<dbReference type="EMBL" id="JAVRIF010000011">
    <property type="protein sequence ID" value="MDT0605154.1"/>
    <property type="molecule type" value="Genomic_DNA"/>
</dbReference>
<dbReference type="RefSeq" id="WP_311584453.1">
    <property type="nucleotide sequence ID" value="NZ_JAVRIF010000011.1"/>
</dbReference>
<organism evidence="1 2">
    <name type="scientific">Thalassotalea castellviae</name>
    <dbReference type="NCBI Taxonomy" id="3075612"/>
    <lineage>
        <taxon>Bacteria</taxon>
        <taxon>Pseudomonadati</taxon>
        <taxon>Pseudomonadota</taxon>
        <taxon>Gammaproteobacteria</taxon>
        <taxon>Alteromonadales</taxon>
        <taxon>Colwelliaceae</taxon>
        <taxon>Thalassotalea</taxon>
    </lineage>
</organism>
<protein>
    <submittedName>
        <fullName evidence="1">Uncharacterized protein</fullName>
    </submittedName>
</protein>
<name>A0ABU3A4P5_9GAMM</name>
<proteinExistence type="predicted"/>
<evidence type="ECO:0000313" key="1">
    <source>
        <dbReference type="EMBL" id="MDT0605154.1"/>
    </source>
</evidence>
<sequence>MSPEQLITLQKLSRLFEEGAAGPDQIKQLSDLLAKVNQHIDPINEINLDPFKFKNPYQ</sequence>
<evidence type="ECO:0000313" key="2">
    <source>
        <dbReference type="Proteomes" id="UP001266357"/>
    </source>
</evidence>
<dbReference type="Proteomes" id="UP001266357">
    <property type="component" value="Unassembled WGS sequence"/>
</dbReference>
<reference evidence="1 2" key="1">
    <citation type="submission" date="2023-09" db="EMBL/GenBank/DDBJ databases">
        <authorList>
            <person name="Rey-Velasco X."/>
        </authorList>
    </citation>
    <scope>NUCLEOTIDE SEQUENCE [LARGE SCALE GENOMIC DNA]</scope>
    <source>
        <strain evidence="1 2">W431</strain>
    </source>
</reference>
<keyword evidence="2" id="KW-1185">Reference proteome</keyword>
<accession>A0ABU3A4P5</accession>
<gene>
    <name evidence="1" type="ORF">RM573_16235</name>
</gene>